<dbReference type="AlphaFoldDB" id="A0A7U2EW52"/>
<evidence type="ECO:0000256" key="2">
    <source>
        <dbReference type="SAM" id="SignalP"/>
    </source>
</evidence>
<organism evidence="4 5">
    <name type="scientific">Phaeosphaeria nodorum (strain SN15 / ATCC MYA-4574 / FGSC 10173)</name>
    <name type="common">Glume blotch fungus</name>
    <name type="synonym">Parastagonospora nodorum</name>
    <dbReference type="NCBI Taxonomy" id="321614"/>
    <lineage>
        <taxon>Eukaryota</taxon>
        <taxon>Fungi</taxon>
        <taxon>Dikarya</taxon>
        <taxon>Ascomycota</taxon>
        <taxon>Pezizomycotina</taxon>
        <taxon>Dothideomycetes</taxon>
        <taxon>Pleosporomycetidae</taxon>
        <taxon>Pleosporales</taxon>
        <taxon>Pleosporineae</taxon>
        <taxon>Phaeosphaeriaceae</taxon>
        <taxon>Parastagonospora</taxon>
    </lineage>
</organism>
<dbReference type="InterPro" id="IPR036047">
    <property type="entry name" value="F-box-like_dom_sf"/>
</dbReference>
<evidence type="ECO:0000256" key="1">
    <source>
        <dbReference type="SAM" id="MobiDB-lite"/>
    </source>
</evidence>
<evidence type="ECO:0000313" key="4">
    <source>
        <dbReference type="EMBL" id="QRC92089.1"/>
    </source>
</evidence>
<reference evidence="5" key="1">
    <citation type="journal article" date="2021" name="BMC Genomics">
        <title>Chromosome-level genome assembly and manually-curated proteome of model necrotroph Parastagonospora nodorum Sn15 reveals a genome-wide trove of candidate effector homologs, and redundancy of virulence-related functions within an accessory chromosome.</title>
        <authorList>
            <person name="Bertazzoni S."/>
            <person name="Jones D.A.B."/>
            <person name="Phan H.T."/>
            <person name="Tan K.-C."/>
            <person name="Hane J.K."/>
        </authorList>
    </citation>
    <scope>NUCLEOTIDE SEQUENCE [LARGE SCALE GENOMIC DNA]</scope>
    <source>
        <strain evidence="5">SN15 / ATCC MYA-4574 / FGSC 10173)</strain>
    </source>
</reference>
<dbReference type="PROSITE" id="PS50181">
    <property type="entry name" value="FBOX"/>
    <property type="match status" value="1"/>
</dbReference>
<keyword evidence="5" id="KW-1185">Reference proteome</keyword>
<name>A0A7U2EW52_PHANO</name>
<feature type="region of interest" description="Disordered" evidence="1">
    <location>
        <begin position="452"/>
        <end position="490"/>
    </location>
</feature>
<dbReference type="InterPro" id="IPR001810">
    <property type="entry name" value="F-box_dom"/>
</dbReference>
<sequence length="490" mass="56108">MASLLTIPLELLVAISSFLTTPDLGALRLTCKQVEKSLYEWFSKEFFTKKQFMLTYKSLQAFVDISKHSSFSKMLSHVIIATDVYADKPLRFRDKEAAALYTQGFQDQTTLLNTGVDREMLTEAFMNLKNLQTVGIRDFNNHERARDGKNASWSSWGSPTVHRETGIALQFTERFPHSPQHTVEFLARVFQNLIYSLGKANQTPAELEVLLRHHSLPDSAFDVPEFLYPSLGPVLAGLKKLLLRVETSSERTHHTHTIGTASETVSVRLLRRFLGLTSNLEHLRLNLPRHEHEFKEQFLKWLALPASTPTAEPDFFDPPPVSLSCLTKLELGQFQTYPNTILDVVQRLTPTLRRLELWKITLKDVYLARNHDSKPNFWKSFFTKLLKMPNLELDYLKVGMLRQDHMFVQFTDHGTEKGSAGHKVKQYTGKKMEEFLKELTEDVFVLWPQVVYGGDESGENDDDEEMVDDDEGDDGDEDDGDEGDDDDDDE</sequence>
<dbReference type="EMBL" id="CP069024">
    <property type="protein sequence ID" value="QRC92089.1"/>
    <property type="molecule type" value="Genomic_DNA"/>
</dbReference>
<dbReference type="Proteomes" id="UP000663193">
    <property type="component" value="Chromosome 2"/>
</dbReference>
<protein>
    <recommendedName>
        <fullName evidence="3">F-box domain-containing protein</fullName>
    </recommendedName>
</protein>
<dbReference type="SUPFAM" id="SSF81383">
    <property type="entry name" value="F-box domain"/>
    <property type="match status" value="1"/>
</dbReference>
<feature type="chain" id="PRO_5031514089" description="F-box domain-containing protein" evidence="2">
    <location>
        <begin position="18"/>
        <end position="490"/>
    </location>
</feature>
<keyword evidence="2" id="KW-0732">Signal</keyword>
<evidence type="ECO:0000259" key="3">
    <source>
        <dbReference type="PROSITE" id="PS50181"/>
    </source>
</evidence>
<dbReference type="VEuPathDB" id="FungiDB:JI435_022540"/>
<evidence type="ECO:0000313" key="5">
    <source>
        <dbReference type="Proteomes" id="UP000663193"/>
    </source>
</evidence>
<proteinExistence type="predicted"/>
<dbReference type="OrthoDB" id="5279008at2759"/>
<gene>
    <name evidence="4" type="ORF">JI435_022540</name>
</gene>
<accession>A0A7U2EW52</accession>
<feature type="domain" description="F-box" evidence="3">
    <location>
        <begin position="1"/>
        <end position="50"/>
    </location>
</feature>
<feature type="compositionally biased region" description="Acidic residues" evidence="1">
    <location>
        <begin position="456"/>
        <end position="490"/>
    </location>
</feature>
<feature type="signal peptide" evidence="2">
    <location>
        <begin position="1"/>
        <end position="17"/>
    </location>
</feature>